<dbReference type="Gene3D" id="1.25.40.10">
    <property type="entry name" value="Tetratricopeptide repeat domain"/>
    <property type="match status" value="1"/>
</dbReference>
<organism evidence="3 4">
    <name type="scientific">Brevibacillus laterosporus</name>
    <name type="common">Bacillus laterosporus</name>
    <dbReference type="NCBI Taxonomy" id="1465"/>
    <lineage>
        <taxon>Bacteria</taxon>
        <taxon>Bacillati</taxon>
        <taxon>Bacillota</taxon>
        <taxon>Bacilli</taxon>
        <taxon>Bacillales</taxon>
        <taxon>Paenibacillaceae</taxon>
        <taxon>Brevibacillus</taxon>
    </lineage>
</organism>
<feature type="repeat" description="TPR" evidence="1">
    <location>
        <begin position="169"/>
        <end position="202"/>
    </location>
</feature>
<dbReference type="OrthoDB" id="2658060at2"/>
<dbReference type="Proteomes" id="UP000319432">
    <property type="component" value="Chromosome"/>
</dbReference>
<sequence>MGKFFLFSFLFWIFGNPFIALLVILLLIYLLDLRYMRLFPSWFRPIKQSSRLRKIKNDLRLNPHDTSAKLEVARILMEKKRYEEAYQYLNAIFSVMNDSAEYLSDYGICQIKQGQVDQGEANVLRAFASNPRVKYGEAYLYLSESYAEQDTAKSLSYLKSLQQLNSSSAEVYYRMGKLYEYLGEKQEAKQAYREAIEVYRGLPTYKKRMERRWSLLSWFRIKLM</sequence>
<dbReference type="InterPro" id="IPR019734">
    <property type="entry name" value="TPR_rpt"/>
</dbReference>
<keyword evidence="1" id="KW-0802">TPR repeat</keyword>
<dbReference type="InterPro" id="IPR011990">
    <property type="entry name" value="TPR-like_helical_dom_sf"/>
</dbReference>
<reference evidence="3 4" key="1">
    <citation type="submission" date="2018-11" db="EMBL/GenBank/DDBJ databases">
        <title>Phylogenetic determinants of toxin gene distribution in genomes of Brevibacillus laterosporus.</title>
        <authorList>
            <person name="Glare T.R."/>
            <person name="Durrant A."/>
            <person name="Berry C."/>
            <person name="Palma L."/>
            <person name="Ormskirk M."/>
            <person name="Cox M.O."/>
        </authorList>
    </citation>
    <scope>NUCLEOTIDE SEQUENCE [LARGE SCALE GENOMIC DNA]</scope>
    <source>
        <strain evidence="3 4">1821L</strain>
    </source>
</reference>
<keyword evidence="2" id="KW-0472">Membrane</keyword>
<keyword evidence="2" id="KW-0812">Transmembrane</keyword>
<dbReference type="Pfam" id="PF13181">
    <property type="entry name" value="TPR_8"/>
    <property type="match status" value="1"/>
</dbReference>
<accession>A0A518V399</accession>
<dbReference type="PROSITE" id="PS50005">
    <property type="entry name" value="TPR"/>
    <property type="match status" value="1"/>
</dbReference>
<evidence type="ECO:0000313" key="4">
    <source>
        <dbReference type="Proteomes" id="UP000319432"/>
    </source>
</evidence>
<keyword evidence="2" id="KW-1133">Transmembrane helix</keyword>
<keyword evidence="4" id="KW-1185">Reference proteome</keyword>
<dbReference type="SUPFAM" id="SSF48452">
    <property type="entry name" value="TPR-like"/>
    <property type="match status" value="1"/>
</dbReference>
<dbReference type="SMART" id="SM00028">
    <property type="entry name" value="TPR"/>
    <property type="match status" value="3"/>
</dbReference>
<evidence type="ECO:0000256" key="2">
    <source>
        <dbReference type="SAM" id="Phobius"/>
    </source>
</evidence>
<name>A0A518V399_BRELA</name>
<feature type="transmembrane region" description="Helical" evidence="2">
    <location>
        <begin position="6"/>
        <end position="31"/>
    </location>
</feature>
<dbReference type="PROSITE" id="PS50293">
    <property type="entry name" value="TPR_REGION"/>
    <property type="match status" value="1"/>
</dbReference>
<evidence type="ECO:0000313" key="3">
    <source>
        <dbReference type="EMBL" id="QDX91470.1"/>
    </source>
</evidence>
<protein>
    <submittedName>
        <fullName evidence="3">Tetratricopeptide repeat protein</fullName>
    </submittedName>
</protein>
<proteinExistence type="predicted"/>
<evidence type="ECO:0000256" key="1">
    <source>
        <dbReference type="PROSITE-ProRule" id="PRU00339"/>
    </source>
</evidence>
<dbReference type="EMBL" id="CP033464">
    <property type="protein sequence ID" value="QDX91470.1"/>
    <property type="molecule type" value="Genomic_DNA"/>
</dbReference>
<dbReference type="AlphaFoldDB" id="A0A518V399"/>
<gene>
    <name evidence="3" type="ORF">EEL30_03195</name>
</gene>
<dbReference type="Pfam" id="PF13174">
    <property type="entry name" value="TPR_6"/>
    <property type="match status" value="1"/>
</dbReference>